<dbReference type="EMBL" id="MF101426">
    <property type="protein sequence ID" value="ARW63192.1"/>
    <property type="molecule type" value="Genomic_DNA"/>
</dbReference>
<protein>
    <submittedName>
        <fullName evidence="1">Uncharacterized protein</fullName>
    </submittedName>
</protein>
<dbReference type="AlphaFoldDB" id="A0A1Z1MBE2"/>
<dbReference type="GeneID" id="33356517"/>
<sequence length="35" mass="4323">MYFKRCFSHIQDTIILKQSHNTIRITLILIKKQYK</sequence>
<name>A0A1Z1MBE2_9FLOR</name>
<organism evidence="1">
    <name type="scientific">Vertebrata thuyoides</name>
    <dbReference type="NCBI Taxonomy" id="2006970"/>
    <lineage>
        <taxon>Eukaryota</taxon>
        <taxon>Rhodophyta</taxon>
        <taxon>Florideophyceae</taxon>
        <taxon>Rhodymeniophycidae</taxon>
        <taxon>Ceramiales</taxon>
        <taxon>Rhodomelaceae</taxon>
        <taxon>Polysiphonioideae</taxon>
        <taxon>Vertebrata</taxon>
    </lineage>
</organism>
<dbReference type="RefSeq" id="YP_009394630.1">
    <property type="nucleotide sequence ID" value="NC_035273.1"/>
</dbReference>
<keyword evidence="1" id="KW-0150">Chloroplast</keyword>
<accession>A0A1Z1MBE2</accession>
<gene>
    <name evidence="1" type="primary">orf35</name>
</gene>
<keyword evidence="1" id="KW-0934">Plastid</keyword>
<geneLocation type="chloroplast" evidence="1"/>
<evidence type="ECO:0000313" key="1">
    <source>
        <dbReference type="EMBL" id="ARW63192.1"/>
    </source>
</evidence>
<proteinExistence type="predicted"/>
<reference evidence="1" key="1">
    <citation type="journal article" date="2017" name="J. Phycol.">
        <title>Analysis of chloroplast genomes and a supermatrix inform reclassification of the Rhodomelaceae (Rhodophyta).</title>
        <authorList>
            <person name="Diaz-Tapia P."/>
            <person name="Maggs C.A."/>
            <person name="West J.A."/>
            <person name="Verbruggen H."/>
        </authorList>
    </citation>
    <scope>NUCLEOTIDE SEQUENCE</scope>
    <source>
        <strain evidence="1">PD546</strain>
    </source>
</reference>